<dbReference type="Pfam" id="PF00486">
    <property type="entry name" value="Trans_reg_C"/>
    <property type="match status" value="1"/>
</dbReference>
<evidence type="ECO:0000256" key="3">
    <source>
        <dbReference type="ARBA" id="ARBA00023012"/>
    </source>
</evidence>
<dbReference type="GO" id="GO:0005829">
    <property type="term" value="C:cytosol"/>
    <property type="evidence" value="ECO:0007669"/>
    <property type="project" value="TreeGrafter"/>
</dbReference>
<feature type="domain" description="Response regulatory" evidence="10">
    <location>
        <begin position="3"/>
        <end position="116"/>
    </location>
</feature>
<evidence type="ECO:0000256" key="4">
    <source>
        <dbReference type="ARBA" id="ARBA00023015"/>
    </source>
</evidence>
<protein>
    <recommendedName>
        <fullName evidence="1">Stage 0 sporulation protein A homolog</fullName>
    </recommendedName>
</protein>
<dbReference type="Gene3D" id="6.10.250.690">
    <property type="match status" value="1"/>
</dbReference>
<evidence type="ECO:0000256" key="5">
    <source>
        <dbReference type="ARBA" id="ARBA00023125"/>
    </source>
</evidence>
<evidence type="ECO:0000313" key="12">
    <source>
        <dbReference type="EMBL" id="MCC2221421.1"/>
    </source>
</evidence>
<dbReference type="GO" id="GO:0000976">
    <property type="term" value="F:transcription cis-regulatory region binding"/>
    <property type="evidence" value="ECO:0007669"/>
    <property type="project" value="TreeGrafter"/>
</dbReference>
<keyword evidence="13" id="KW-1185">Reference proteome</keyword>
<evidence type="ECO:0000256" key="8">
    <source>
        <dbReference type="PROSITE-ProRule" id="PRU00169"/>
    </source>
</evidence>
<organism evidence="12 13">
    <name type="scientific">Anthropogastromicrobium aceti</name>
    <dbReference type="NCBI Taxonomy" id="2981768"/>
    <lineage>
        <taxon>Bacteria</taxon>
        <taxon>Bacillati</taxon>
        <taxon>Bacillota</taxon>
        <taxon>Clostridia</taxon>
        <taxon>Lachnospirales</taxon>
        <taxon>Lachnospiraceae</taxon>
        <taxon>Anthropogastromicrobium</taxon>
    </lineage>
</organism>
<evidence type="ECO:0000313" key="13">
    <source>
        <dbReference type="Proteomes" id="UP001198200"/>
    </source>
</evidence>
<dbReference type="CDD" id="cd17574">
    <property type="entry name" value="REC_OmpR"/>
    <property type="match status" value="1"/>
</dbReference>
<dbReference type="SMART" id="SM00448">
    <property type="entry name" value="REC"/>
    <property type="match status" value="1"/>
</dbReference>
<dbReference type="InterPro" id="IPR039420">
    <property type="entry name" value="WalR-like"/>
</dbReference>
<dbReference type="PROSITE" id="PS50110">
    <property type="entry name" value="RESPONSE_REGULATORY"/>
    <property type="match status" value="1"/>
</dbReference>
<dbReference type="PROSITE" id="PS51755">
    <property type="entry name" value="OMPR_PHOB"/>
    <property type="match status" value="1"/>
</dbReference>
<dbReference type="PANTHER" id="PTHR48111">
    <property type="entry name" value="REGULATOR OF RPOS"/>
    <property type="match status" value="1"/>
</dbReference>
<dbReference type="Proteomes" id="UP001198200">
    <property type="component" value="Unassembled WGS sequence"/>
</dbReference>
<dbReference type="RefSeq" id="WP_118612082.1">
    <property type="nucleotide sequence ID" value="NZ_JAJEQN010000014.1"/>
</dbReference>
<dbReference type="SMART" id="SM00862">
    <property type="entry name" value="Trans_reg_C"/>
    <property type="match status" value="1"/>
</dbReference>
<dbReference type="GO" id="GO:0000156">
    <property type="term" value="F:phosphorelay response regulator activity"/>
    <property type="evidence" value="ECO:0007669"/>
    <property type="project" value="TreeGrafter"/>
</dbReference>
<evidence type="ECO:0000256" key="9">
    <source>
        <dbReference type="PROSITE-ProRule" id="PRU01091"/>
    </source>
</evidence>
<evidence type="ECO:0000259" key="11">
    <source>
        <dbReference type="PROSITE" id="PS51755"/>
    </source>
</evidence>
<feature type="modified residue" description="4-aspartylphosphate" evidence="8">
    <location>
        <position position="52"/>
    </location>
</feature>
<dbReference type="CDD" id="cd00383">
    <property type="entry name" value="trans_reg_C"/>
    <property type="match status" value="1"/>
</dbReference>
<dbReference type="InterPro" id="IPR001789">
    <property type="entry name" value="Sig_transdc_resp-reg_receiver"/>
</dbReference>
<dbReference type="Gene3D" id="3.40.50.2300">
    <property type="match status" value="1"/>
</dbReference>
<comment type="caution">
    <text evidence="12">The sequence shown here is derived from an EMBL/GenBank/DDBJ whole genome shotgun (WGS) entry which is preliminary data.</text>
</comment>
<dbReference type="InterPro" id="IPR001867">
    <property type="entry name" value="OmpR/PhoB-type_DNA-bd"/>
</dbReference>
<evidence type="ECO:0000256" key="7">
    <source>
        <dbReference type="ARBA" id="ARBA00024867"/>
    </source>
</evidence>
<evidence type="ECO:0000256" key="1">
    <source>
        <dbReference type="ARBA" id="ARBA00018672"/>
    </source>
</evidence>
<feature type="domain" description="OmpR/PhoB-type" evidence="11">
    <location>
        <begin position="153"/>
        <end position="249"/>
    </location>
</feature>
<comment type="function">
    <text evidence="7">May play the central regulatory role in sporulation. It may be an element of the effector pathway responsible for the activation of sporulation genes in response to nutritional stress. Spo0A may act in concert with spo0H (a sigma factor) to control the expression of some genes that are critical to the sporulation process.</text>
</comment>
<gene>
    <name evidence="12" type="ORF">LKD48_07185</name>
</gene>
<dbReference type="FunFam" id="1.10.10.10:FF:000018">
    <property type="entry name" value="DNA-binding response regulator ResD"/>
    <property type="match status" value="1"/>
</dbReference>
<dbReference type="PANTHER" id="PTHR48111:SF21">
    <property type="entry name" value="DNA-BINDING DUAL MASTER TRANSCRIPTIONAL REGULATOR RPAA"/>
    <property type="match status" value="1"/>
</dbReference>
<feature type="DNA-binding region" description="OmpR/PhoB-type" evidence="9">
    <location>
        <begin position="153"/>
        <end position="249"/>
    </location>
</feature>
<name>A0AAE3E513_9FIRM</name>
<dbReference type="AlphaFoldDB" id="A0AAE3E513"/>
<accession>A0AAE3E513</accession>
<keyword evidence="2 8" id="KW-0597">Phosphoprotein</keyword>
<dbReference type="Gene3D" id="1.10.10.10">
    <property type="entry name" value="Winged helix-like DNA-binding domain superfamily/Winged helix DNA-binding domain"/>
    <property type="match status" value="1"/>
</dbReference>
<dbReference type="SUPFAM" id="SSF46894">
    <property type="entry name" value="C-terminal effector domain of the bipartite response regulators"/>
    <property type="match status" value="1"/>
</dbReference>
<reference evidence="12 13" key="1">
    <citation type="submission" date="2021-10" db="EMBL/GenBank/DDBJ databases">
        <title>Anaerobic single-cell dispensing facilitates the cultivation of human gut bacteria.</title>
        <authorList>
            <person name="Afrizal A."/>
        </authorList>
    </citation>
    <scope>NUCLEOTIDE SEQUENCE [LARGE SCALE GENOMIC DNA]</scope>
    <source>
        <strain evidence="12 13">CLA-AA-H224</strain>
    </source>
</reference>
<dbReference type="GO" id="GO:0006355">
    <property type="term" value="P:regulation of DNA-templated transcription"/>
    <property type="evidence" value="ECO:0007669"/>
    <property type="project" value="InterPro"/>
</dbReference>
<dbReference type="InterPro" id="IPR011006">
    <property type="entry name" value="CheY-like_superfamily"/>
</dbReference>
<dbReference type="SUPFAM" id="SSF52172">
    <property type="entry name" value="CheY-like"/>
    <property type="match status" value="1"/>
</dbReference>
<sequence>MARLLVVDDEEKIRLIIRKYAEMEGHQVTEAKDGIEAVSICALEDFDVIILDVMMPGMDGFAVCKQVRRYKKIPVIMLSARGEEYDRIKGFELGVDDYVVKPFSPKELMCRVRVVAQRNSVSGTAYTKSALQSSVQAGQSEKSQEIEDTLTDRKVYCHGDLVVDFTGRSVMIKDHRLDLTPKEYDLLFYLVENRNIALSRDQLITNVWGYDYYGDDRTLDTHIKRLRSSLEEYRSCIVTLRGVGYRFDDHI</sequence>
<dbReference type="EMBL" id="JAJEQN010000014">
    <property type="protein sequence ID" value="MCC2221421.1"/>
    <property type="molecule type" value="Genomic_DNA"/>
</dbReference>
<dbReference type="InterPro" id="IPR036388">
    <property type="entry name" value="WH-like_DNA-bd_sf"/>
</dbReference>
<evidence type="ECO:0000256" key="6">
    <source>
        <dbReference type="ARBA" id="ARBA00023163"/>
    </source>
</evidence>
<dbReference type="FunFam" id="3.40.50.2300:FF:000001">
    <property type="entry name" value="DNA-binding response regulator PhoB"/>
    <property type="match status" value="1"/>
</dbReference>
<evidence type="ECO:0000259" key="10">
    <source>
        <dbReference type="PROSITE" id="PS50110"/>
    </source>
</evidence>
<dbReference type="InterPro" id="IPR016032">
    <property type="entry name" value="Sig_transdc_resp-reg_C-effctor"/>
</dbReference>
<dbReference type="GO" id="GO:0032993">
    <property type="term" value="C:protein-DNA complex"/>
    <property type="evidence" value="ECO:0007669"/>
    <property type="project" value="TreeGrafter"/>
</dbReference>
<evidence type="ECO:0000256" key="2">
    <source>
        <dbReference type="ARBA" id="ARBA00022553"/>
    </source>
</evidence>
<keyword evidence="3" id="KW-0902">Two-component regulatory system</keyword>
<keyword evidence="6" id="KW-0804">Transcription</keyword>
<proteinExistence type="predicted"/>
<keyword evidence="5 9" id="KW-0238">DNA-binding</keyword>
<dbReference type="Pfam" id="PF00072">
    <property type="entry name" value="Response_reg"/>
    <property type="match status" value="1"/>
</dbReference>
<keyword evidence="4" id="KW-0805">Transcription regulation</keyword>